<evidence type="ECO:0000256" key="3">
    <source>
        <dbReference type="SAM" id="MobiDB-lite"/>
    </source>
</evidence>
<dbReference type="GO" id="GO:0006406">
    <property type="term" value="P:mRNA export from nucleus"/>
    <property type="evidence" value="ECO:0007669"/>
    <property type="project" value="TreeGrafter"/>
</dbReference>
<gene>
    <name evidence="5" type="ORF">WJX84_009751</name>
</gene>
<dbReference type="GO" id="GO:0005634">
    <property type="term" value="C:nucleus"/>
    <property type="evidence" value="ECO:0007669"/>
    <property type="project" value="TreeGrafter"/>
</dbReference>
<evidence type="ECO:0000256" key="1">
    <source>
        <dbReference type="ARBA" id="ARBA00022884"/>
    </source>
</evidence>
<evidence type="ECO:0000313" key="5">
    <source>
        <dbReference type="EMBL" id="KAK9863042.1"/>
    </source>
</evidence>
<dbReference type="PANTHER" id="PTHR19965:SF35">
    <property type="entry name" value="RNA ANNEALING PROTEIN YRA1"/>
    <property type="match status" value="1"/>
</dbReference>
<dbReference type="PROSITE" id="PS50102">
    <property type="entry name" value="RRM"/>
    <property type="match status" value="1"/>
</dbReference>
<keyword evidence="1 2" id="KW-0694">RNA-binding</keyword>
<dbReference type="PANTHER" id="PTHR19965">
    <property type="entry name" value="RNA AND EXPORT FACTOR BINDING PROTEIN"/>
    <property type="match status" value="1"/>
</dbReference>
<evidence type="ECO:0000256" key="2">
    <source>
        <dbReference type="PROSITE-ProRule" id="PRU00176"/>
    </source>
</evidence>
<organism evidence="5 6">
    <name type="scientific">Apatococcus fuscideae</name>
    <dbReference type="NCBI Taxonomy" id="2026836"/>
    <lineage>
        <taxon>Eukaryota</taxon>
        <taxon>Viridiplantae</taxon>
        <taxon>Chlorophyta</taxon>
        <taxon>core chlorophytes</taxon>
        <taxon>Trebouxiophyceae</taxon>
        <taxon>Chlorellales</taxon>
        <taxon>Chlorellaceae</taxon>
        <taxon>Apatococcus</taxon>
    </lineage>
</organism>
<dbReference type="Proteomes" id="UP001485043">
    <property type="component" value="Unassembled WGS sequence"/>
</dbReference>
<keyword evidence="6" id="KW-1185">Reference proteome</keyword>
<evidence type="ECO:0000259" key="4">
    <source>
        <dbReference type="PROSITE" id="PS50102"/>
    </source>
</evidence>
<feature type="compositionally biased region" description="Low complexity" evidence="3">
    <location>
        <begin position="33"/>
        <end position="47"/>
    </location>
</feature>
<name>A0AAW1T311_9CHLO</name>
<dbReference type="SMART" id="SM00360">
    <property type="entry name" value="RRM"/>
    <property type="match status" value="1"/>
</dbReference>
<feature type="region of interest" description="Disordered" evidence="3">
    <location>
        <begin position="221"/>
        <end position="276"/>
    </location>
</feature>
<dbReference type="EMBL" id="JALJOV010000524">
    <property type="protein sequence ID" value="KAK9863042.1"/>
    <property type="molecule type" value="Genomic_DNA"/>
</dbReference>
<proteinExistence type="predicted"/>
<dbReference type="Pfam" id="PF00076">
    <property type="entry name" value="RRM_1"/>
    <property type="match status" value="1"/>
</dbReference>
<dbReference type="Gene3D" id="3.30.70.330">
    <property type="match status" value="1"/>
</dbReference>
<dbReference type="InterPro" id="IPR051229">
    <property type="entry name" value="ALYREF_mRNA_export"/>
</dbReference>
<protein>
    <recommendedName>
        <fullName evidence="4">RRM domain-containing protein</fullName>
    </recommendedName>
</protein>
<feature type="compositionally biased region" description="Basic and acidic residues" evidence="3">
    <location>
        <begin position="58"/>
        <end position="117"/>
    </location>
</feature>
<dbReference type="AlphaFoldDB" id="A0AAW1T311"/>
<dbReference type="InterPro" id="IPR012677">
    <property type="entry name" value="Nucleotide-bd_a/b_plait_sf"/>
</dbReference>
<accession>A0AAW1T311</accession>
<dbReference type="GO" id="GO:0003729">
    <property type="term" value="F:mRNA binding"/>
    <property type="evidence" value="ECO:0007669"/>
    <property type="project" value="TreeGrafter"/>
</dbReference>
<feature type="compositionally biased region" description="Low complexity" evidence="3">
    <location>
        <begin position="230"/>
        <end position="245"/>
    </location>
</feature>
<dbReference type="InterPro" id="IPR035979">
    <property type="entry name" value="RBD_domain_sf"/>
</dbReference>
<reference evidence="5 6" key="1">
    <citation type="journal article" date="2024" name="Nat. Commun.">
        <title>Phylogenomics reveals the evolutionary origins of lichenization in chlorophyte algae.</title>
        <authorList>
            <person name="Puginier C."/>
            <person name="Libourel C."/>
            <person name="Otte J."/>
            <person name="Skaloud P."/>
            <person name="Haon M."/>
            <person name="Grisel S."/>
            <person name="Petersen M."/>
            <person name="Berrin J.G."/>
            <person name="Delaux P.M."/>
            <person name="Dal Grande F."/>
            <person name="Keller J."/>
        </authorList>
    </citation>
    <scope>NUCLEOTIDE SEQUENCE [LARGE SCALE GENOMIC DNA]</scope>
    <source>
        <strain evidence="5 6">SAG 2523</strain>
    </source>
</reference>
<dbReference type="SUPFAM" id="SSF54928">
    <property type="entry name" value="RNA-binding domain, RBD"/>
    <property type="match status" value="1"/>
</dbReference>
<dbReference type="InterPro" id="IPR000504">
    <property type="entry name" value="RRM_dom"/>
</dbReference>
<comment type="caution">
    <text evidence="5">The sequence shown here is derived from an EMBL/GenBank/DDBJ whole genome shotgun (WGS) entry which is preliminary data.</text>
</comment>
<feature type="domain" description="RRM" evidence="4">
    <location>
        <begin position="138"/>
        <end position="215"/>
    </location>
</feature>
<sequence length="276" mass="29324">MAEGVKDPLSMSLDDIIAKSTKTDSSRRGRGPARGSRSSRGSGSRATGRGGKPTDIIVRVRNEGRIQKPVTDRRGAGRGRDFLNEPDEPRQIKSRKLDGDLAWDHDKAPRSTGPTRREYAPVAMPVPAAVSRAPVGSSQLLISNLDPNVSDDDIKELFGSVGQLKACAINYSRDGKSQGTANVEFTSSQLASDALKEFNGVHLDGKPMHIHQVMLDSDPLGSSIKDRLSRPPTAAAAAPVRGGRALHSALASAGREPLAASRKGRGAWGQTAMDMS</sequence>
<evidence type="ECO:0000313" key="6">
    <source>
        <dbReference type="Proteomes" id="UP001485043"/>
    </source>
</evidence>
<feature type="region of interest" description="Disordered" evidence="3">
    <location>
        <begin position="1"/>
        <end position="117"/>
    </location>
</feature>